<dbReference type="AlphaFoldDB" id="A0AA47MLR7"/>
<evidence type="ECO:0000313" key="3">
    <source>
        <dbReference type="Proteomes" id="UP001174136"/>
    </source>
</evidence>
<feature type="compositionally biased region" description="Low complexity" evidence="1">
    <location>
        <begin position="264"/>
        <end position="274"/>
    </location>
</feature>
<evidence type="ECO:0000256" key="1">
    <source>
        <dbReference type="SAM" id="MobiDB-lite"/>
    </source>
</evidence>
<keyword evidence="3" id="KW-1185">Reference proteome</keyword>
<dbReference type="Proteomes" id="UP001174136">
    <property type="component" value="Unassembled WGS sequence"/>
</dbReference>
<organism evidence="2 3">
    <name type="scientific">Merluccius polli</name>
    <name type="common">Benguela hake</name>
    <name type="synonym">Merluccius cadenati</name>
    <dbReference type="NCBI Taxonomy" id="89951"/>
    <lineage>
        <taxon>Eukaryota</taxon>
        <taxon>Metazoa</taxon>
        <taxon>Chordata</taxon>
        <taxon>Craniata</taxon>
        <taxon>Vertebrata</taxon>
        <taxon>Euteleostomi</taxon>
        <taxon>Actinopterygii</taxon>
        <taxon>Neopterygii</taxon>
        <taxon>Teleostei</taxon>
        <taxon>Neoteleostei</taxon>
        <taxon>Acanthomorphata</taxon>
        <taxon>Zeiogadaria</taxon>
        <taxon>Gadariae</taxon>
        <taxon>Gadiformes</taxon>
        <taxon>Gadoidei</taxon>
        <taxon>Merlucciidae</taxon>
        <taxon>Merluccius</taxon>
    </lineage>
</organism>
<reference evidence="2" key="1">
    <citation type="journal article" date="2023" name="Front. Mar. Sci.">
        <title>A new Merluccius polli reference genome to investigate the effects of global change in West African waters.</title>
        <authorList>
            <person name="Mateo J.L."/>
            <person name="Blanco-Fernandez C."/>
            <person name="Garcia-Vazquez E."/>
            <person name="Machado-Schiaffino G."/>
        </authorList>
    </citation>
    <scope>NUCLEOTIDE SEQUENCE</scope>
    <source>
        <strain evidence="2">C29</strain>
        <tissue evidence="2">Fin</tissue>
    </source>
</reference>
<protein>
    <submittedName>
        <fullName evidence="2">Uncharacterized protein</fullName>
    </submittedName>
</protein>
<feature type="compositionally biased region" description="Polar residues" evidence="1">
    <location>
        <begin position="245"/>
        <end position="263"/>
    </location>
</feature>
<feature type="region of interest" description="Disordered" evidence="1">
    <location>
        <begin position="243"/>
        <end position="274"/>
    </location>
</feature>
<sequence>MAYNWQRNMAKPALVISKVSSLPLEVLHNDIQESVKKLFPQLTSVQLSNTVTYHGTRYSAGMILTYGSTGGLPDFVEIIQMLILESSLYFIVKKLNAWYLEHLRSFLLETCKEVILVHHLSLQDVYPLAYRLAGMRVVTLKRYICCTLPPDMDPAMLRVTFGHRIEKLTLPSGIPETMEELNLAVKQTLSIRDDFSLQYLDPDFEDFFTLNSTAEITHKATIKVVTIESVVLNLYPVPHTESFDESFTSGQSHDPASTSSTAQDSYDSCDSSPASSAMMSASSSLQKKPWPTEFIIPRFSVETEMILERANEVYRKEGTLLTTPNIKSDILEKLAQSIYTYTPYPSLQNRLSVAEALIKAHPCLKDPGSSSGIIGWQNSIKYKMANYRTKLRGLGIPDVTCNALKHKLPADRKSAKNVKKAKSQLSATLPSW</sequence>
<evidence type="ECO:0000313" key="2">
    <source>
        <dbReference type="EMBL" id="KAK0142391.1"/>
    </source>
</evidence>
<dbReference type="PANTHER" id="PTHR31025">
    <property type="entry name" value="SI:CH211-196P9.1-RELATED"/>
    <property type="match status" value="1"/>
</dbReference>
<proteinExistence type="predicted"/>
<name>A0AA47MLR7_MERPO</name>
<dbReference type="PANTHER" id="PTHR31025:SF25">
    <property type="entry name" value="ZINC FINGER (C2H2)-60"/>
    <property type="match status" value="1"/>
</dbReference>
<dbReference type="EMBL" id="JAOPHQ010003696">
    <property type="protein sequence ID" value="KAK0142391.1"/>
    <property type="molecule type" value="Genomic_DNA"/>
</dbReference>
<accession>A0AA47MLR7</accession>
<gene>
    <name evidence="2" type="ORF">N1851_019834</name>
</gene>
<comment type="caution">
    <text evidence="2">The sequence shown here is derived from an EMBL/GenBank/DDBJ whole genome shotgun (WGS) entry which is preliminary data.</text>
</comment>